<proteinExistence type="predicted"/>
<dbReference type="GO" id="GO:0006313">
    <property type="term" value="P:DNA transposition"/>
    <property type="evidence" value="ECO:0007669"/>
    <property type="project" value="InterPro"/>
</dbReference>
<organism evidence="2 3">
    <name type="scientific">Nonomuraea endophytica</name>
    <dbReference type="NCBI Taxonomy" id="714136"/>
    <lineage>
        <taxon>Bacteria</taxon>
        <taxon>Bacillati</taxon>
        <taxon>Actinomycetota</taxon>
        <taxon>Actinomycetes</taxon>
        <taxon>Streptosporangiales</taxon>
        <taxon>Streptosporangiaceae</taxon>
        <taxon>Nonomuraea</taxon>
    </lineage>
</organism>
<dbReference type="EMBL" id="JACHIN010000012">
    <property type="protein sequence ID" value="MBB5081899.1"/>
    <property type="molecule type" value="Genomic_DNA"/>
</dbReference>
<dbReference type="InterPro" id="IPR047650">
    <property type="entry name" value="Transpos_IS110"/>
</dbReference>
<gene>
    <name evidence="2" type="ORF">HNR40_007394</name>
</gene>
<sequence>MGYTGRKDHAVLLAHLKNAPRGATGDDGAARAHATRAMLAVLTSLVEQIKALDAQISEQLTLHTDAQVFTSLPRSGTIRAARLLAEIGDCRARFPDPSSLACLAGVAPSTRQSGKHKAVSFRWAVNKQLRDAVCDFAADSRRANPWAAKLCDDAIARGKDHPHATLVGRLIPSRSPLLPAAGEWGRGKGEVG</sequence>
<dbReference type="Proteomes" id="UP000568380">
    <property type="component" value="Unassembled WGS sequence"/>
</dbReference>
<evidence type="ECO:0000313" key="3">
    <source>
        <dbReference type="Proteomes" id="UP000568380"/>
    </source>
</evidence>
<comment type="caution">
    <text evidence="2">The sequence shown here is derived from an EMBL/GenBank/DDBJ whole genome shotgun (WGS) entry which is preliminary data.</text>
</comment>
<feature type="domain" description="Transposase IS116/IS110/IS902 C-terminal" evidence="1">
    <location>
        <begin position="67"/>
        <end position="149"/>
    </location>
</feature>
<dbReference type="RefSeq" id="WP_221341294.1">
    <property type="nucleotide sequence ID" value="NZ_JACHIN010000012.1"/>
</dbReference>
<dbReference type="Pfam" id="PF02371">
    <property type="entry name" value="Transposase_20"/>
    <property type="match status" value="1"/>
</dbReference>
<evidence type="ECO:0000259" key="1">
    <source>
        <dbReference type="Pfam" id="PF02371"/>
    </source>
</evidence>
<name>A0A7W8A942_9ACTN</name>
<accession>A0A7W8A942</accession>
<dbReference type="AlphaFoldDB" id="A0A7W8A942"/>
<dbReference type="PANTHER" id="PTHR33055:SF3">
    <property type="entry name" value="PUTATIVE TRANSPOSASE FOR IS117-RELATED"/>
    <property type="match status" value="1"/>
</dbReference>
<protein>
    <submittedName>
        <fullName evidence="2">Transposase</fullName>
    </submittedName>
</protein>
<dbReference type="PANTHER" id="PTHR33055">
    <property type="entry name" value="TRANSPOSASE FOR INSERTION SEQUENCE ELEMENT IS1111A"/>
    <property type="match status" value="1"/>
</dbReference>
<keyword evidence="3" id="KW-1185">Reference proteome</keyword>
<reference evidence="2 3" key="1">
    <citation type="submission" date="2020-08" db="EMBL/GenBank/DDBJ databases">
        <title>Genomic Encyclopedia of Type Strains, Phase IV (KMG-IV): sequencing the most valuable type-strain genomes for metagenomic binning, comparative biology and taxonomic classification.</title>
        <authorList>
            <person name="Goeker M."/>
        </authorList>
    </citation>
    <scope>NUCLEOTIDE SEQUENCE [LARGE SCALE GENOMIC DNA]</scope>
    <source>
        <strain evidence="2 3">DSM 45385</strain>
    </source>
</reference>
<evidence type="ECO:0000313" key="2">
    <source>
        <dbReference type="EMBL" id="MBB5081899.1"/>
    </source>
</evidence>
<dbReference type="InterPro" id="IPR003346">
    <property type="entry name" value="Transposase_20"/>
</dbReference>
<dbReference type="GO" id="GO:0003677">
    <property type="term" value="F:DNA binding"/>
    <property type="evidence" value="ECO:0007669"/>
    <property type="project" value="InterPro"/>
</dbReference>
<dbReference type="GO" id="GO:0004803">
    <property type="term" value="F:transposase activity"/>
    <property type="evidence" value="ECO:0007669"/>
    <property type="project" value="InterPro"/>
</dbReference>